<evidence type="ECO:0000256" key="8">
    <source>
        <dbReference type="ARBA" id="ARBA00047326"/>
    </source>
</evidence>
<dbReference type="AlphaFoldDB" id="A0A660SEZ1"/>
<dbReference type="SFLD" id="SFLDF00271">
    <property type="entry name" value="lipoyl_synthase"/>
    <property type="match status" value="1"/>
</dbReference>
<comment type="pathway">
    <text evidence="9">Protein modification; protein lipoylation via endogenous pathway; protein N(6)-(lipoyl)lysine from octanoyl-[acyl-carrier-protein]: step 2/2.</text>
</comment>
<evidence type="ECO:0000256" key="7">
    <source>
        <dbReference type="ARBA" id="ARBA00023014"/>
    </source>
</evidence>
<feature type="binding site" evidence="9">
    <location>
        <position position="60"/>
    </location>
    <ligand>
        <name>[4Fe-4S] cluster</name>
        <dbReference type="ChEBI" id="CHEBI:49883"/>
        <label>2</label>
        <note>4Fe-4S-S-AdoMet</note>
    </ligand>
</feature>
<dbReference type="GO" id="GO:0046872">
    <property type="term" value="F:metal ion binding"/>
    <property type="evidence" value="ECO:0007669"/>
    <property type="project" value="UniProtKB-KW"/>
</dbReference>
<keyword evidence="2 9" id="KW-0963">Cytoplasm</keyword>
<reference evidence="11 12" key="1">
    <citation type="submission" date="2018-06" db="EMBL/GenBank/DDBJ databases">
        <title>Extensive metabolic versatility and redundancy in microbially diverse, dynamic hydrothermal sediments.</title>
        <authorList>
            <person name="Dombrowski N."/>
            <person name="Teske A."/>
            <person name="Baker B.J."/>
        </authorList>
    </citation>
    <scope>NUCLEOTIDE SEQUENCE [LARGE SCALE GENOMIC DNA]</scope>
    <source>
        <strain evidence="11">B10_G13</strain>
    </source>
</reference>
<dbReference type="EC" id="2.8.1.8" evidence="9"/>
<comment type="cofactor">
    <cofactor evidence="9">
        <name>[4Fe-4S] cluster</name>
        <dbReference type="ChEBI" id="CHEBI:49883"/>
    </cofactor>
    <text evidence="9">Binds 2 [4Fe-4S] clusters per subunit. One cluster is coordinated with 3 cysteines and an exchangeable S-adenosyl-L-methionine.</text>
</comment>
<dbReference type="GO" id="GO:0016992">
    <property type="term" value="F:lipoate synthase activity"/>
    <property type="evidence" value="ECO:0007669"/>
    <property type="project" value="UniProtKB-UniRule"/>
</dbReference>
<feature type="binding site" evidence="9">
    <location>
        <position position="45"/>
    </location>
    <ligand>
        <name>[4Fe-4S] cluster</name>
        <dbReference type="ChEBI" id="CHEBI:49883"/>
        <label>1</label>
    </ligand>
</feature>
<comment type="caution">
    <text evidence="11">The sequence shown here is derived from an EMBL/GenBank/DDBJ whole genome shotgun (WGS) entry which is preliminary data.</text>
</comment>
<dbReference type="Proteomes" id="UP000271125">
    <property type="component" value="Unassembled WGS sequence"/>
</dbReference>
<dbReference type="InterPro" id="IPR003698">
    <property type="entry name" value="Lipoyl_synth"/>
</dbReference>
<gene>
    <name evidence="9 11" type="primary">lipA</name>
    <name evidence="11" type="ORF">DRP43_05135</name>
</gene>
<dbReference type="NCBIfam" id="TIGR00510">
    <property type="entry name" value="lipA"/>
    <property type="match status" value="1"/>
</dbReference>
<evidence type="ECO:0000259" key="10">
    <source>
        <dbReference type="PROSITE" id="PS51918"/>
    </source>
</evidence>
<dbReference type="PROSITE" id="PS51918">
    <property type="entry name" value="RADICAL_SAM"/>
    <property type="match status" value="1"/>
</dbReference>
<keyword evidence="3 9" id="KW-0808">Transferase</keyword>
<dbReference type="GO" id="GO:0051539">
    <property type="term" value="F:4 iron, 4 sulfur cluster binding"/>
    <property type="evidence" value="ECO:0007669"/>
    <property type="project" value="UniProtKB-UniRule"/>
</dbReference>
<proteinExistence type="inferred from homology"/>
<comment type="catalytic activity">
    <reaction evidence="8 9">
        <text>[[Fe-S] cluster scaffold protein carrying a second [4Fe-4S](2+) cluster] + N(6)-octanoyl-L-lysyl-[protein] + 2 oxidized [2Fe-2S]-[ferredoxin] + 2 S-adenosyl-L-methionine + 4 H(+) = [[Fe-S] cluster scaffold protein] + N(6)-[(R)-dihydrolipoyl]-L-lysyl-[protein] + 4 Fe(3+) + 2 hydrogen sulfide + 2 5'-deoxyadenosine + 2 L-methionine + 2 reduced [2Fe-2S]-[ferredoxin]</text>
        <dbReference type="Rhea" id="RHEA:16585"/>
        <dbReference type="Rhea" id="RHEA-COMP:9928"/>
        <dbReference type="Rhea" id="RHEA-COMP:10000"/>
        <dbReference type="Rhea" id="RHEA-COMP:10001"/>
        <dbReference type="Rhea" id="RHEA-COMP:10475"/>
        <dbReference type="Rhea" id="RHEA-COMP:14568"/>
        <dbReference type="Rhea" id="RHEA-COMP:14569"/>
        <dbReference type="ChEBI" id="CHEBI:15378"/>
        <dbReference type="ChEBI" id="CHEBI:17319"/>
        <dbReference type="ChEBI" id="CHEBI:29034"/>
        <dbReference type="ChEBI" id="CHEBI:29919"/>
        <dbReference type="ChEBI" id="CHEBI:33722"/>
        <dbReference type="ChEBI" id="CHEBI:33737"/>
        <dbReference type="ChEBI" id="CHEBI:33738"/>
        <dbReference type="ChEBI" id="CHEBI:57844"/>
        <dbReference type="ChEBI" id="CHEBI:59789"/>
        <dbReference type="ChEBI" id="CHEBI:78809"/>
        <dbReference type="ChEBI" id="CHEBI:83100"/>
        <dbReference type="EC" id="2.8.1.8"/>
    </reaction>
</comment>
<dbReference type="InterPro" id="IPR031691">
    <property type="entry name" value="LIAS_N"/>
</dbReference>
<feature type="domain" description="Radical SAM core" evidence="10">
    <location>
        <begin position="46"/>
        <end position="264"/>
    </location>
</feature>
<feature type="binding site" evidence="9">
    <location>
        <position position="64"/>
    </location>
    <ligand>
        <name>[4Fe-4S] cluster</name>
        <dbReference type="ChEBI" id="CHEBI:49883"/>
        <label>2</label>
        <note>4Fe-4S-S-AdoMet</note>
    </ligand>
</feature>
<evidence type="ECO:0000256" key="5">
    <source>
        <dbReference type="ARBA" id="ARBA00022723"/>
    </source>
</evidence>
<dbReference type="SMART" id="SM00729">
    <property type="entry name" value="Elp3"/>
    <property type="match status" value="1"/>
</dbReference>
<evidence type="ECO:0000256" key="1">
    <source>
        <dbReference type="ARBA" id="ARBA00022485"/>
    </source>
</evidence>
<dbReference type="InterPro" id="IPR006638">
    <property type="entry name" value="Elp3/MiaA/NifB-like_rSAM"/>
</dbReference>
<evidence type="ECO:0000313" key="11">
    <source>
        <dbReference type="EMBL" id="RKX68776.1"/>
    </source>
</evidence>
<evidence type="ECO:0000256" key="4">
    <source>
        <dbReference type="ARBA" id="ARBA00022691"/>
    </source>
</evidence>
<comment type="similarity">
    <text evidence="9">Belongs to the radical SAM superfamily. Lipoyl synthase family.</text>
</comment>
<organism evidence="11 12">
    <name type="scientific">candidate division TA06 bacterium</name>
    <dbReference type="NCBI Taxonomy" id="2250710"/>
    <lineage>
        <taxon>Bacteria</taxon>
        <taxon>Bacteria division TA06</taxon>
    </lineage>
</organism>
<dbReference type="Gene3D" id="3.20.20.70">
    <property type="entry name" value="Aldolase class I"/>
    <property type="match status" value="1"/>
</dbReference>
<evidence type="ECO:0000256" key="3">
    <source>
        <dbReference type="ARBA" id="ARBA00022679"/>
    </source>
</evidence>
<feature type="binding site" evidence="9">
    <location>
        <position position="67"/>
    </location>
    <ligand>
        <name>[4Fe-4S] cluster</name>
        <dbReference type="ChEBI" id="CHEBI:49883"/>
        <label>2</label>
        <note>4Fe-4S-S-AdoMet</note>
    </ligand>
</feature>
<dbReference type="Pfam" id="PF04055">
    <property type="entry name" value="Radical_SAM"/>
    <property type="match status" value="1"/>
</dbReference>
<name>A0A660SEZ1_UNCT6</name>
<dbReference type="SUPFAM" id="SSF102114">
    <property type="entry name" value="Radical SAM enzymes"/>
    <property type="match status" value="1"/>
</dbReference>
<dbReference type="HAMAP" id="MF_00206">
    <property type="entry name" value="Lipoyl_synth"/>
    <property type="match status" value="1"/>
</dbReference>
<dbReference type="InterPro" id="IPR007197">
    <property type="entry name" value="rSAM"/>
</dbReference>
<dbReference type="PIRSF" id="PIRSF005963">
    <property type="entry name" value="Lipoyl_synth"/>
    <property type="match status" value="1"/>
</dbReference>
<feature type="binding site" evidence="9">
    <location>
        <position position="274"/>
    </location>
    <ligand>
        <name>[4Fe-4S] cluster</name>
        <dbReference type="ChEBI" id="CHEBI:49883"/>
        <label>1</label>
    </ligand>
</feature>
<feature type="binding site" evidence="9">
    <location>
        <position position="39"/>
    </location>
    <ligand>
        <name>[4Fe-4S] cluster</name>
        <dbReference type="ChEBI" id="CHEBI:49883"/>
        <label>1</label>
    </ligand>
</feature>
<dbReference type="PANTHER" id="PTHR10949">
    <property type="entry name" value="LIPOYL SYNTHASE"/>
    <property type="match status" value="1"/>
</dbReference>
<evidence type="ECO:0000256" key="9">
    <source>
        <dbReference type="HAMAP-Rule" id="MF_00206"/>
    </source>
</evidence>
<evidence type="ECO:0000256" key="2">
    <source>
        <dbReference type="ARBA" id="ARBA00022490"/>
    </source>
</evidence>
<dbReference type="SFLD" id="SFLDS00029">
    <property type="entry name" value="Radical_SAM"/>
    <property type="match status" value="1"/>
</dbReference>
<dbReference type="NCBIfam" id="NF009544">
    <property type="entry name" value="PRK12928.1"/>
    <property type="match status" value="1"/>
</dbReference>
<dbReference type="GO" id="GO:0005737">
    <property type="term" value="C:cytoplasm"/>
    <property type="evidence" value="ECO:0007669"/>
    <property type="project" value="UniProtKB-SubCell"/>
</dbReference>
<keyword evidence="1 9" id="KW-0004">4Fe-4S</keyword>
<feature type="binding site" evidence="9">
    <location>
        <position position="34"/>
    </location>
    <ligand>
        <name>[4Fe-4S] cluster</name>
        <dbReference type="ChEBI" id="CHEBI:49883"/>
        <label>1</label>
    </ligand>
</feature>
<evidence type="ECO:0000256" key="6">
    <source>
        <dbReference type="ARBA" id="ARBA00023004"/>
    </source>
</evidence>
<sequence>MKRKPSWLKVKLPQKEQYGKIKKILKDNKLHTVCIEARCPNLGQCWDQGTATFMILGDVCTRACRFCATKSGDPRGIIDKSEPERLRNAVKMMGLDYVVITSVDRDDLKDGGAGIFRETVRLLKEYRNDIGIEVLVPDFSGEYKLIESVVNSGINVFAHNIEVVRRISDSVRDRRASYDLSLNVLNLASEINKDIIIKSGIMVGIGETDEEVFKVMEDAANNNVKLFTIGQYLQPTRKNVDVDRFVVPETFSLYEKEGRKIGLIVKSGPLVRSSYMAKTTYLEAIDA</sequence>
<comment type="function">
    <text evidence="9">Catalyzes the radical-mediated insertion of two sulfur atoms into the C-6 and C-8 positions of the octanoyl moiety bound to the lipoyl domains of lipoate-dependent enzymes, thereby converting the octanoylated domains into lipoylated derivatives.</text>
</comment>
<protein>
    <recommendedName>
        <fullName evidence="9">Lipoyl synthase</fullName>
        <ecNumber evidence="9">2.8.1.8</ecNumber>
    </recommendedName>
    <alternativeName>
        <fullName evidence="9">Lip-syn</fullName>
        <shortName evidence="9">LS</shortName>
    </alternativeName>
    <alternativeName>
        <fullName evidence="9">Lipoate synthase</fullName>
    </alternativeName>
    <alternativeName>
        <fullName evidence="9">Lipoic acid synthase</fullName>
    </alternativeName>
    <alternativeName>
        <fullName evidence="9">Sulfur insertion protein LipA</fullName>
    </alternativeName>
</protein>
<dbReference type="GO" id="GO:0009249">
    <property type="term" value="P:protein lipoylation"/>
    <property type="evidence" value="ECO:0007669"/>
    <property type="project" value="UniProtKB-UniRule"/>
</dbReference>
<dbReference type="NCBIfam" id="NF004019">
    <property type="entry name" value="PRK05481.1"/>
    <property type="match status" value="1"/>
</dbReference>
<keyword evidence="7 9" id="KW-0411">Iron-sulfur</keyword>
<dbReference type="UniPathway" id="UPA00538">
    <property type="reaction ID" value="UER00593"/>
</dbReference>
<keyword evidence="5 9" id="KW-0479">Metal-binding</keyword>
<dbReference type="FunFam" id="3.20.20.70:FF:000040">
    <property type="entry name" value="Lipoyl synthase"/>
    <property type="match status" value="1"/>
</dbReference>
<dbReference type="Pfam" id="PF16881">
    <property type="entry name" value="LIAS_N"/>
    <property type="match status" value="1"/>
</dbReference>
<evidence type="ECO:0000313" key="12">
    <source>
        <dbReference type="Proteomes" id="UP000271125"/>
    </source>
</evidence>
<dbReference type="SFLD" id="SFLDG01058">
    <property type="entry name" value="lipoyl_synthase_like"/>
    <property type="match status" value="1"/>
</dbReference>
<comment type="subcellular location">
    <subcellularLocation>
        <location evidence="9">Cytoplasm</location>
    </subcellularLocation>
</comment>
<dbReference type="InterPro" id="IPR058240">
    <property type="entry name" value="rSAM_sf"/>
</dbReference>
<dbReference type="EMBL" id="QNBD01000242">
    <property type="protein sequence ID" value="RKX68776.1"/>
    <property type="molecule type" value="Genomic_DNA"/>
</dbReference>
<dbReference type="PANTHER" id="PTHR10949:SF0">
    <property type="entry name" value="LIPOYL SYNTHASE, MITOCHONDRIAL"/>
    <property type="match status" value="1"/>
</dbReference>
<keyword evidence="4 9" id="KW-0949">S-adenosyl-L-methionine</keyword>
<keyword evidence="6 9" id="KW-0408">Iron</keyword>
<dbReference type="CDD" id="cd01335">
    <property type="entry name" value="Radical_SAM"/>
    <property type="match status" value="1"/>
</dbReference>
<dbReference type="InterPro" id="IPR013785">
    <property type="entry name" value="Aldolase_TIM"/>
</dbReference>
<accession>A0A660SEZ1</accession>